<keyword evidence="1" id="KW-0812">Transmembrane</keyword>
<name>A0A7Y8Y635_9FLAO</name>
<gene>
    <name evidence="2" type="ORF">HZF10_13685</name>
</gene>
<keyword evidence="1" id="KW-0472">Membrane</keyword>
<sequence length="118" mass="13033">MIKNIVSLVLLIVSAVLSFKHGWDTFHYKSNPASVKMMSELGISESVVPFFGILAIAIGVLLPVPKTYFLGNVLNAVSILLIMALALKAGNHKMALIEIPFLILPLVMIWLRYPFKNP</sequence>
<keyword evidence="1" id="KW-1133">Transmembrane helix</keyword>
<comment type="caution">
    <text evidence="2">The sequence shown here is derived from an EMBL/GenBank/DDBJ whole genome shotgun (WGS) entry which is preliminary data.</text>
</comment>
<dbReference type="RefSeq" id="WP_176006785.1">
    <property type="nucleotide sequence ID" value="NZ_JABWMI010000015.1"/>
</dbReference>
<feature type="transmembrane region" description="Helical" evidence="1">
    <location>
        <begin position="69"/>
        <end position="89"/>
    </location>
</feature>
<accession>A0A7Y8Y635</accession>
<organism evidence="2 3">
    <name type="scientific">Flavobacterium agri</name>
    <dbReference type="NCBI Taxonomy" id="2743471"/>
    <lineage>
        <taxon>Bacteria</taxon>
        <taxon>Pseudomonadati</taxon>
        <taxon>Bacteroidota</taxon>
        <taxon>Flavobacteriia</taxon>
        <taxon>Flavobacteriales</taxon>
        <taxon>Flavobacteriaceae</taxon>
        <taxon>Flavobacterium</taxon>
    </lineage>
</organism>
<protein>
    <recommendedName>
        <fullName evidence="4">DoxX-like family protein</fullName>
    </recommendedName>
</protein>
<keyword evidence="3" id="KW-1185">Reference proteome</keyword>
<dbReference type="AlphaFoldDB" id="A0A7Y8Y635"/>
<evidence type="ECO:0000313" key="2">
    <source>
        <dbReference type="EMBL" id="NYA71975.1"/>
    </source>
</evidence>
<feature type="transmembrane region" description="Helical" evidence="1">
    <location>
        <begin position="95"/>
        <end position="113"/>
    </location>
</feature>
<dbReference type="Proteomes" id="UP000535020">
    <property type="component" value="Unassembled WGS sequence"/>
</dbReference>
<evidence type="ECO:0000313" key="3">
    <source>
        <dbReference type="Proteomes" id="UP000535020"/>
    </source>
</evidence>
<dbReference type="EMBL" id="JACBJI010000006">
    <property type="protein sequence ID" value="NYA71975.1"/>
    <property type="molecule type" value="Genomic_DNA"/>
</dbReference>
<proteinExistence type="predicted"/>
<evidence type="ECO:0008006" key="4">
    <source>
        <dbReference type="Google" id="ProtNLM"/>
    </source>
</evidence>
<evidence type="ECO:0000256" key="1">
    <source>
        <dbReference type="SAM" id="Phobius"/>
    </source>
</evidence>
<feature type="transmembrane region" description="Helical" evidence="1">
    <location>
        <begin position="42"/>
        <end position="62"/>
    </location>
</feature>
<reference evidence="2 3" key="1">
    <citation type="submission" date="2020-07" db="EMBL/GenBank/DDBJ databases">
        <authorList>
            <person name="Sun Q."/>
        </authorList>
    </citation>
    <scope>NUCLEOTIDE SEQUENCE [LARGE SCALE GENOMIC DNA]</scope>
    <source>
        <strain evidence="2 3">MAH-1</strain>
    </source>
</reference>